<keyword evidence="1" id="KW-0805">Transcription regulation</keyword>
<keyword evidence="2" id="KW-0238">DNA-binding</keyword>
<dbReference type="InterPro" id="IPR050204">
    <property type="entry name" value="AraC_XylS_family_regulators"/>
</dbReference>
<dbReference type="AlphaFoldDB" id="A0A1R1JYF5"/>
<keyword evidence="3" id="KW-0804">Transcription</keyword>
<dbReference type="InterPro" id="IPR018062">
    <property type="entry name" value="HTH_AraC-typ_CS"/>
</dbReference>
<dbReference type="SMART" id="SM00342">
    <property type="entry name" value="HTH_ARAC"/>
    <property type="match status" value="1"/>
</dbReference>
<dbReference type="RefSeq" id="WP_076408935.1">
    <property type="nucleotide sequence ID" value="NZ_AP028040.1"/>
</dbReference>
<name>A0A1R1JYF5_ALCXX</name>
<organism evidence="5 6">
    <name type="scientific">Alcaligenes xylosoxydans xylosoxydans</name>
    <name type="common">Achromobacter xylosoxidans</name>
    <dbReference type="NCBI Taxonomy" id="85698"/>
    <lineage>
        <taxon>Bacteria</taxon>
        <taxon>Pseudomonadati</taxon>
        <taxon>Pseudomonadota</taxon>
        <taxon>Betaproteobacteria</taxon>
        <taxon>Burkholderiales</taxon>
        <taxon>Alcaligenaceae</taxon>
        <taxon>Achromobacter</taxon>
    </lineage>
</organism>
<dbReference type="PANTHER" id="PTHR46796">
    <property type="entry name" value="HTH-TYPE TRANSCRIPTIONAL ACTIVATOR RHAS-RELATED"/>
    <property type="match status" value="1"/>
</dbReference>
<evidence type="ECO:0000256" key="2">
    <source>
        <dbReference type="ARBA" id="ARBA00023125"/>
    </source>
</evidence>
<dbReference type="PROSITE" id="PS00041">
    <property type="entry name" value="HTH_ARAC_FAMILY_1"/>
    <property type="match status" value="1"/>
</dbReference>
<dbReference type="SUPFAM" id="SSF46689">
    <property type="entry name" value="Homeodomain-like"/>
    <property type="match status" value="1"/>
</dbReference>
<dbReference type="EMBL" id="MJMN01000002">
    <property type="protein sequence ID" value="OMG92212.1"/>
    <property type="molecule type" value="Genomic_DNA"/>
</dbReference>
<proteinExistence type="predicted"/>
<accession>A0A1R1JYF5</accession>
<evidence type="ECO:0000313" key="5">
    <source>
        <dbReference type="EMBL" id="OMG92212.1"/>
    </source>
</evidence>
<evidence type="ECO:0000259" key="4">
    <source>
        <dbReference type="PROSITE" id="PS01124"/>
    </source>
</evidence>
<evidence type="ECO:0000256" key="3">
    <source>
        <dbReference type="ARBA" id="ARBA00023163"/>
    </source>
</evidence>
<dbReference type="InterPro" id="IPR009057">
    <property type="entry name" value="Homeodomain-like_sf"/>
</dbReference>
<dbReference type="Pfam" id="PF12833">
    <property type="entry name" value="HTH_18"/>
    <property type="match status" value="1"/>
</dbReference>
<evidence type="ECO:0000313" key="6">
    <source>
        <dbReference type="Proteomes" id="UP000187251"/>
    </source>
</evidence>
<feature type="domain" description="HTH araC/xylS-type" evidence="4">
    <location>
        <begin position="217"/>
        <end position="314"/>
    </location>
</feature>
<dbReference type="PROSITE" id="PS01124">
    <property type="entry name" value="HTH_ARAC_FAMILY_2"/>
    <property type="match status" value="1"/>
</dbReference>
<reference evidence="5 6" key="1">
    <citation type="submission" date="2016-09" db="EMBL/GenBank/DDBJ databases">
        <title>Phylogenomics of Achromobacter.</title>
        <authorList>
            <person name="Jeukens J."/>
            <person name="Freschi L."/>
            <person name="Vincent A.T."/>
            <person name="Emond-Rheault J.-G."/>
            <person name="Kukavica-Ibrulj I."/>
            <person name="Charette S.J."/>
            <person name="Levesque R.C."/>
        </authorList>
    </citation>
    <scope>NUCLEOTIDE SEQUENCE [LARGE SCALE GENOMIC DNA]</scope>
    <source>
        <strain evidence="5 6">AUS488</strain>
    </source>
</reference>
<dbReference type="Proteomes" id="UP000187251">
    <property type="component" value="Unassembled WGS sequence"/>
</dbReference>
<sequence>MASQPRLAPDSGAPLSVQDLLRLLPPDWLRIRSQHELPGGISIGCLDGRPESDWAASGAAESSVGVAIVLEGQFGLGFEGGTALRIQPGSVILHGTVEPVPGWDEFKGRRDIRVVDIRFSSEAMRALWWRTLRQVPSAAFAADGSVPARDAQLATLPLWPGLARVAGEILAWSQDRSEVAALYLQGKAQEALALTLAHLAGRGAADQPPPADRRRLAEAHRRIQHEYADCGSVRQLALAVGLSEKRLQAGFMSLYGQSVHGCLLQARMDAAAGLLRRGCSVTETAYSIGFSSLSHFIKAFKAHRGATPKAWLRGVAQ</sequence>
<dbReference type="InterPro" id="IPR018060">
    <property type="entry name" value="HTH_AraC"/>
</dbReference>
<dbReference type="Gene3D" id="1.10.10.60">
    <property type="entry name" value="Homeodomain-like"/>
    <property type="match status" value="1"/>
</dbReference>
<protein>
    <submittedName>
        <fullName evidence="5">AraC family transcriptional regulator</fullName>
    </submittedName>
</protein>
<dbReference type="OrthoDB" id="9789899at2"/>
<gene>
    <name evidence="5" type="ORF">BIZ92_05740</name>
</gene>
<comment type="caution">
    <text evidence="5">The sequence shown here is derived from an EMBL/GenBank/DDBJ whole genome shotgun (WGS) entry which is preliminary data.</text>
</comment>
<evidence type="ECO:0000256" key="1">
    <source>
        <dbReference type="ARBA" id="ARBA00023015"/>
    </source>
</evidence>
<dbReference type="GO" id="GO:0043565">
    <property type="term" value="F:sequence-specific DNA binding"/>
    <property type="evidence" value="ECO:0007669"/>
    <property type="project" value="InterPro"/>
</dbReference>
<dbReference type="GO" id="GO:0003700">
    <property type="term" value="F:DNA-binding transcription factor activity"/>
    <property type="evidence" value="ECO:0007669"/>
    <property type="project" value="InterPro"/>
</dbReference>